<accession>A0A3R9WM20</accession>
<reference evidence="3 4" key="1">
    <citation type="submission" date="2018-12" db="EMBL/GenBank/DDBJ databases">
        <title>Sphingomonas sp. HMF7854 Genome sequencing and assembly.</title>
        <authorList>
            <person name="Cha I."/>
            <person name="Kang H."/>
            <person name="Kim H."/>
            <person name="Kang J."/>
            <person name="Joh K."/>
        </authorList>
    </citation>
    <scope>NUCLEOTIDE SEQUENCE [LARGE SCALE GENOMIC DNA]</scope>
    <source>
        <strain evidence="3 4">HMF7854</strain>
    </source>
</reference>
<dbReference type="EMBL" id="RWJF01000001">
    <property type="protein sequence ID" value="RST29605.1"/>
    <property type="molecule type" value="Genomic_DNA"/>
</dbReference>
<sequence>MTNGRVGVLAFFLLTGSAALAQRPAGPAERATLGAIERIRRIDPAVGAVIAIDPTALGQARRVDAAGTRGSLAGAPVLIKDNIEEAGPLPTTAGSLALAGNVTGRDAPLVARLRAAGAVILGKTNLSEWANIRSNHSISGWSAVGGQTRNPWALDRDPCGSSSGSGAAVAAGLVRMAIGTETDGSITCPAAVNGIVGFKPTVGMVSRTFIVPISASQDTAGPMAASVREAAMLLTAIAGSDSRDPATRGADAHRVDFAAGLDPHALRGKRIGVMRFASGFGTDAAFSTALAILREQGATLVEIKSFDDKAIGPNENKVLMAELKAGMNDYLKSSPASVPRSLAELIAFNEAHAGQEMALFGQETFLTAQKTKGLDAEWRKARDTSFAAAGPNGIDRLMKADRLDALVGPTMPPAWKIDAVNGDQIAGGGAGGLAAVAGYPHLTVPMGLVKGLPVGLSFIGGKWDDAKILSLGYAYEQARGPFPTAPLVPSIERVPPVAQQLAPQRL</sequence>
<feature type="signal peptide" evidence="1">
    <location>
        <begin position="1"/>
        <end position="21"/>
    </location>
</feature>
<keyword evidence="3" id="KW-0378">Hydrolase</keyword>
<gene>
    <name evidence="3" type="ORF">HMF7854_01265</name>
</gene>
<organism evidence="3 4">
    <name type="scientific">Sphingomonas ginkgonis</name>
    <dbReference type="NCBI Taxonomy" id="2315330"/>
    <lineage>
        <taxon>Bacteria</taxon>
        <taxon>Pseudomonadati</taxon>
        <taxon>Pseudomonadota</taxon>
        <taxon>Alphaproteobacteria</taxon>
        <taxon>Sphingomonadales</taxon>
        <taxon>Sphingomonadaceae</taxon>
        <taxon>Sphingomonas</taxon>
    </lineage>
</organism>
<dbReference type="GO" id="GO:0004040">
    <property type="term" value="F:amidase activity"/>
    <property type="evidence" value="ECO:0007669"/>
    <property type="project" value="UniProtKB-EC"/>
</dbReference>
<dbReference type="InterPro" id="IPR023631">
    <property type="entry name" value="Amidase_dom"/>
</dbReference>
<protein>
    <submittedName>
        <fullName evidence="3">Amidase</fullName>
        <ecNumber evidence="3">3.5.1.4</ecNumber>
    </submittedName>
</protein>
<proteinExistence type="predicted"/>
<dbReference type="SUPFAM" id="SSF75304">
    <property type="entry name" value="Amidase signature (AS) enzymes"/>
    <property type="match status" value="1"/>
</dbReference>
<dbReference type="PANTHER" id="PTHR42678">
    <property type="entry name" value="AMIDASE"/>
    <property type="match status" value="1"/>
</dbReference>
<keyword evidence="1" id="KW-0732">Signal</keyword>
<dbReference type="Pfam" id="PF01425">
    <property type="entry name" value="Amidase"/>
    <property type="match status" value="1"/>
</dbReference>
<dbReference type="InterPro" id="IPR036928">
    <property type="entry name" value="AS_sf"/>
</dbReference>
<name>A0A3R9WM20_9SPHN</name>
<feature type="chain" id="PRO_5018637546" evidence="1">
    <location>
        <begin position="22"/>
        <end position="506"/>
    </location>
</feature>
<feature type="domain" description="Amidase" evidence="2">
    <location>
        <begin position="32"/>
        <end position="469"/>
    </location>
</feature>
<evidence type="ECO:0000259" key="2">
    <source>
        <dbReference type="Pfam" id="PF01425"/>
    </source>
</evidence>
<dbReference type="PANTHER" id="PTHR42678:SF34">
    <property type="entry name" value="OS04G0183300 PROTEIN"/>
    <property type="match status" value="1"/>
</dbReference>
<evidence type="ECO:0000256" key="1">
    <source>
        <dbReference type="SAM" id="SignalP"/>
    </source>
</evidence>
<dbReference type="OrthoDB" id="8872210at2"/>
<dbReference type="Proteomes" id="UP000274661">
    <property type="component" value="Unassembled WGS sequence"/>
</dbReference>
<comment type="caution">
    <text evidence="3">The sequence shown here is derived from an EMBL/GenBank/DDBJ whole genome shotgun (WGS) entry which is preliminary data.</text>
</comment>
<dbReference type="AlphaFoldDB" id="A0A3R9WM20"/>
<evidence type="ECO:0000313" key="3">
    <source>
        <dbReference type="EMBL" id="RST29605.1"/>
    </source>
</evidence>
<dbReference type="Gene3D" id="3.90.1300.10">
    <property type="entry name" value="Amidase signature (AS) domain"/>
    <property type="match status" value="1"/>
</dbReference>
<dbReference type="NCBIfam" id="NF006006">
    <property type="entry name" value="PRK08137.1"/>
    <property type="match status" value="1"/>
</dbReference>
<keyword evidence="4" id="KW-1185">Reference proteome</keyword>
<dbReference type="EC" id="3.5.1.4" evidence="3"/>
<dbReference type="RefSeq" id="WP_126717446.1">
    <property type="nucleotide sequence ID" value="NZ_RWJF01000001.1"/>
</dbReference>
<evidence type="ECO:0000313" key="4">
    <source>
        <dbReference type="Proteomes" id="UP000274661"/>
    </source>
</evidence>